<proteinExistence type="predicted"/>
<organism evidence="2 3">
    <name type="scientific">Pseudomonas asuensis</name>
    <dbReference type="NCBI Taxonomy" id="1825787"/>
    <lineage>
        <taxon>Bacteria</taxon>
        <taxon>Pseudomonadati</taxon>
        <taxon>Pseudomonadota</taxon>
        <taxon>Gammaproteobacteria</taxon>
        <taxon>Pseudomonadales</taxon>
        <taxon>Pseudomonadaceae</taxon>
        <taxon>Pseudomonas</taxon>
    </lineage>
</organism>
<keyword evidence="3" id="KW-1185">Reference proteome</keyword>
<accession>A0ABQ2H4S6</accession>
<dbReference type="NCBIfam" id="TIGR02497">
    <property type="entry name" value="yscI_hrpB_dom"/>
    <property type="match status" value="1"/>
</dbReference>
<dbReference type="Pfam" id="PF17001">
    <property type="entry name" value="T3SS_basalb_I"/>
    <property type="match status" value="1"/>
</dbReference>
<name>A0ABQ2H4S6_9PSED</name>
<dbReference type="Proteomes" id="UP000616499">
    <property type="component" value="Unassembled WGS sequence"/>
</dbReference>
<dbReference type="EMBL" id="BMNW01000023">
    <property type="protein sequence ID" value="GGM31254.1"/>
    <property type="molecule type" value="Genomic_DNA"/>
</dbReference>
<dbReference type="RefSeq" id="WP_188868610.1">
    <property type="nucleotide sequence ID" value="NZ_BMNW01000023.1"/>
</dbReference>
<protein>
    <submittedName>
        <fullName evidence="2">EscI/YscI/HrpB family type III secretion system inner rod protein</fullName>
    </submittedName>
</protein>
<evidence type="ECO:0000313" key="2">
    <source>
        <dbReference type="EMBL" id="GGM31254.1"/>
    </source>
</evidence>
<evidence type="ECO:0000313" key="3">
    <source>
        <dbReference type="Proteomes" id="UP000616499"/>
    </source>
</evidence>
<dbReference type="InterPro" id="IPR012670">
    <property type="entry name" value="T3SS_YscI/HrpB"/>
</dbReference>
<reference evidence="3" key="1">
    <citation type="journal article" date="2019" name="Int. J. Syst. Evol. Microbiol.">
        <title>The Global Catalogue of Microorganisms (GCM) 10K type strain sequencing project: providing services to taxonomists for standard genome sequencing and annotation.</title>
        <authorList>
            <consortium name="The Broad Institute Genomics Platform"/>
            <consortium name="The Broad Institute Genome Sequencing Center for Infectious Disease"/>
            <person name="Wu L."/>
            <person name="Ma J."/>
        </authorList>
    </citation>
    <scope>NUCLEOTIDE SEQUENCE [LARGE SCALE GENOMIC DNA]</scope>
    <source>
        <strain evidence="3">JCM 13501</strain>
    </source>
</reference>
<sequence length="121" mass="12899">MTITSISKSKQPHLDLEQGLVQEPPQADVDLFSAAMNAGAAAAMPGHLPAIVAGALIDRVQSTDKLSQQAMRNMKSAATSEDPMDITQMSRTLSAYSLQMAVTTKVVNKTAQTLDKLTNLQ</sequence>
<comment type="caution">
    <text evidence="2">The sequence shown here is derived from an EMBL/GenBank/DDBJ whole genome shotgun (WGS) entry which is preliminary data.</text>
</comment>
<gene>
    <name evidence="2" type="primary">hrpB</name>
    <name evidence="2" type="ORF">GCM10009425_47410</name>
</gene>
<evidence type="ECO:0000256" key="1">
    <source>
        <dbReference type="SAM" id="MobiDB-lite"/>
    </source>
</evidence>
<feature type="region of interest" description="Disordered" evidence="1">
    <location>
        <begin position="1"/>
        <end position="22"/>
    </location>
</feature>